<sequence length="205" mass="23481">MVAQPQLTQRPTPAAYLEFETQAATRHEYINGEIIPMTGGTPNHNRIVRNLCTALTLGLRGKAYEVFVADQRLWIPVPQIYTYPDVMVITGELVYQPRRRDTVMNPSVIIEVLSKSTKEYDRGDKFAAYRTLPSFQEYLLVDQYACHVESYVKAGEKRWIFQEYDRLEATVTLESCDFAIDLQDIYDKVEFDTTAPAAAEDAPDR</sequence>
<reference evidence="2" key="1">
    <citation type="submission" date="2014-11" db="EMBL/GenBank/DDBJ databases">
        <authorList>
            <person name="Malar M.C."/>
            <person name="Sen D."/>
            <person name="Tripathy S."/>
        </authorList>
    </citation>
    <scope>NUCLEOTIDE SEQUENCE</scope>
    <source>
        <strain evidence="2">BDU141951</strain>
    </source>
</reference>
<keyword evidence="2" id="KW-0540">Nuclease</keyword>
<keyword evidence="2" id="KW-0378">Hydrolase</keyword>
<dbReference type="GO" id="GO:0004519">
    <property type="term" value="F:endonuclease activity"/>
    <property type="evidence" value="ECO:0007669"/>
    <property type="project" value="UniProtKB-KW"/>
</dbReference>
<dbReference type="PANTHER" id="PTHR36558">
    <property type="entry name" value="GLR1098 PROTEIN"/>
    <property type="match status" value="1"/>
</dbReference>
<proteinExistence type="predicted"/>
<gene>
    <name evidence="2" type="ORF">QQ91_016920</name>
</gene>
<dbReference type="Gene3D" id="3.90.1570.10">
    <property type="entry name" value="tt1808, chain A"/>
    <property type="match status" value="1"/>
</dbReference>
<evidence type="ECO:0000313" key="2">
    <source>
        <dbReference type="EMBL" id="NEV68788.1"/>
    </source>
</evidence>
<reference evidence="2" key="3">
    <citation type="submission" date="2020-02" db="EMBL/GenBank/DDBJ databases">
        <authorList>
            <person name="Sarangi A.N."/>
            <person name="Ghosh S."/>
            <person name="Mukherjee M."/>
            <person name="Tripathy S."/>
        </authorList>
    </citation>
    <scope>NUCLEOTIDE SEQUENCE</scope>
    <source>
        <strain evidence="2">BDU141951</strain>
    </source>
</reference>
<feature type="domain" description="Putative restriction endonuclease" evidence="1">
    <location>
        <begin position="15"/>
        <end position="174"/>
    </location>
</feature>
<dbReference type="AlphaFoldDB" id="A0A0C1Y5P9"/>
<dbReference type="SUPFAM" id="SSF52980">
    <property type="entry name" value="Restriction endonuclease-like"/>
    <property type="match status" value="1"/>
</dbReference>
<dbReference type="InterPro" id="IPR008538">
    <property type="entry name" value="Uma2"/>
</dbReference>
<protein>
    <submittedName>
        <fullName evidence="2">Uma2 family endonuclease</fullName>
    </submittedName>
</protein>
<name>A0A0C1Y5P9_9CYAN</name>
<keyword evidence="2" id="KW-0255">Endonuclease</keyword>
<evidence type="ECO:0000259" key="1">
    <source>
        <dbReference type="Pfam" id="PF05685"/>
    </source>
</evidence>
<dbReference type="InterPro" id="IPR011335">
    <property type="entry name" value="Restrct_endonuc-II-like"/>
</dbReference>
<dbReference type="CDD" id="cd06260">
    <property type="entry name" value="DUF820-like"/>
    <property type="match status" value="1"/>
</dbReference>
<reference evidence="2" key="2">
    <citation type="journal article" date="2015" name="Genome Announc.">
        <title>Draft Genome Sequence of Filamentous Marine Cyanobacterium Lyngbya confervoides Strain BDU141951.</title>
        <authorList>
            <person name="Chandrababunaidu M.M."/>
            <person name="Sen D."/>
            <person name="Tripathy S."/>
        </authorList>
    </citation>
    <scope>NUCLEOTIDE SEQUENCE</scope>
    <source>
        <strain evidence="2">BDU141951</strain>
    </source>
</reference>
<organism evidence="2">
    <name type="scientific">Lyngbya confervoides BDU141951</name>
    <dbReference type="NCBI Taxonomy" id="1574623"/>
    <lineage>
        <taxon>Bacteria</taxon>
        <taxon>Bacillati</taxon>
        <taxon>Cyanobacteriota</taxon>
        <taxon>Cyanophyceae</taxon>
        <taxon>Oscillatoriophycideae</taxon>
        <taxon>Oscillatoriales</taxon>
        <taxon>Microcoleaceae</taxon>
        <taxon>Lyngbya</taxon>
    </lineage>
</organism>
<dbReference type="EMBL" id="JTHE02000003">
    <property type="protein sequence ID" value="NEV68788.1"/>
    <property type="molecule type" value="Genomic_DNA"/>
</dbReference>
<accession>A0A0C1Y5P9</accession>
<dbReference type="Pfam" id="PF05685">
    <property type="entry name" value="Uma2"/>
    <property type="match status" value="1"/>
</dbReference>
<comment type="caution">
    <text evidence="2">The sequence shown here is derived from an EMBL/GenBank/DDBJ whole genome shotgun (WGS) entry which is preliminary data.</text>
</comment>
<dbReference type="InterPro" id="IPR012296">
    <property type="entry name" value="Nuclease_put_TT1808"/>
</dbReference>
<dbReference type="PANTHER" id="PTHR36558:SF1">
    <property type="entry name" value="RESTRICTION ENDONUCLEASE DOMAIN-CONTAINING PROTEIN-RELATED"/>
    <property type="match status" value="1"/>
</dbReference>